<dbReference type="EMBL" id="FZQP02005622">
    <property type="protein sequence ID" value="VVD01919.1"/>
    <property type="molecule type" value="Genomic_DNA"/>
</dbReference>
<feature type="transmembrane region" description="Helical" evidence="5">
    <location>
        <begin position="50"/>
        <end position="74"/>
    </location>
</feature>
<evidence type="ECO:0000313" key="7">
    <source>
        <dbReference type="EMBL" id="VVD01919.1"/>
    </source>
</evidence>
<evidence type="ECO:0000256" key="2">
    <source>
        <dbReference type="ARBA" id="ARBA00022692"/>
    </source>
</evidence>
<dbReference type="InterPro" id="IPR050549">
    <property type="entry name" value="MFS_Trehalose_Transporter"/>
</dbReference>
<dbReference type="PANTHER" id="PTHR48021">
    <property type="match status" value="1"/>
</dbReference>
<dbReference type="GO" id="GO:0022857">
    <property type="term" value="F:transmembrane transporter activity"/>
    <property type="evidence" value="ECO:0007669"/>
    <property type="project" value="InterPro"/>
</dbReference>
<dbReference type="SUPFAM" id="SSF103473">
    <property type="entry name" value="MFS general substrate transporter"/>
    <property type="match status" value="2"/>
</dbReference>
<dbReference type="InterPro" id="IPR020846">
    <property type="entry name" value="MFS_dom"/>
</dbReference>
<feature type="transmembrane region" description="Helical" evidence="5">
    <location>
        <begin position="105"/>
        <end position="126"/>
    </location>
</feature>
<dbReference type="AlphaFoldDB" id="A0A5E4QXU7"/>
<feature type="transmembrane region" description="Helical" evidence="5">
    <location>
        <begin position="293"/>
        <end position="312"/>
    </location>
</feature>
<dbReference type="Pfam" id="PF00083">
    <property type="entry name" value="Sugar_tr"/>
    <property type="match status" value="2"/>
</dbReference>
<evidence type="ECO:0000256" key="3">
    <source>
        <dbReference type="ARBA" id="ARBA00022989"/>
    </source>
</evidence>
<accession>A0A5E4QXU7</accession>
<evidence type="ECO:0000256" key="5">
    <source>
        <dbReference type="SAM" id="Phobius"/>
    </source>
</evidence>
<reference evidence="7 8" key="1">
    <citation type="submission" date="2017-07" db="EMBL/GenBank/DDBJ databases">
        <authorList>
            <person name="Talla V."/>
            <person name="Backstrom N."/>
        </authorList>
    </citation>
    <scope>NUCLEOTIDE SEQUENCE [LARGE SCALE GENOMIC DNA]</scope>
</reference>
<gene>
    <name evidence="7" type="ORF">LSINAPIS_LOCUS12235</name>
</gene>
<keyword evidence="2 5" id="KW-0812">Transmembrane</keyword>
<evidence type="ECO:0000256" key="1">
    <source>
        <dbReference type="ARBA" id="ARBA00004141"/>
    </source>
</evidence>
<dbReference type="PANTHER" id="PTHR48021:SF1">
    <property type="entry name" value="GH07001P-RELATED"/>
    <property type="match status" value="1"/>
</dbReference>
<dbReference type="InterPro" id="IPR005828">
    <property type="entry name" value="MFS_sugar_transport-like"/>
</dbReference>
<feature type="transmembrane region" description="Helical" evidence="5">
    <location>
        <begin position="7"/>
        <end position="30"/>
    </location>
</feature>
<feature type="transmembrane region" description="Helical" evidence="5">
    <location>
        <begin position="138"/>
        <end position="157"/>
    </location>
</feature>
<keyword evidence="3 5" id="KW-1133">Transmembrane helix</keyword>
<dbReference type="Proteomes" id="UP000324832">
    <property type="component" value="Unassembled WGS sequence"/>
</dbReference>
<dbReference type="InterPro" id="IPR036259">
    <property type="entry name" value="MFS_trans_sf"/>
</dbReference>
<comment type="subcellular location">
    <subcellularLocation>
        <location evidence="1">Membrane</location>
        <topology evidence="1">Multi-pass membrane protein</topology>
    </subcellularLocation>
</comment>
<keyword evidence="8" id="KW-1185">Reference proteome</keyword>
<dbReference type="GO" id="GO:0016020">
    <property type="term" value="C:membrane"/>
    <property type="evidence" value="ECO:0007669"/>
    <property type="project" value="UniProtKB-SubCell"/>
</dbReference>
<evidence type="ECO:0000256" key="4">
    <source>
        <dbReference type="ARBA" id="ARBA00023136"/>
    </source>
</evidence>
<evidence type="ECO:0000313" key="8">
    <source>
        <dbReference type="Proteomes" id="UP000324832"/>
    </source>
</evidence>
<dbReference type="Gene3D" id="1.20.1250.20">
    <property type="entry name" value="MFS general substrate transporter like domains"/>
    <property type="match status" value="2"/>
</dbReference>
<feature type="transmembrane region" description="Helical" evidence="5">
    <location>
        <begin position="318"/>
        <end position="344"/>
    </location>
</feature>
<feature type="transmembrane region" description="Helical" evidence="5">
    <location>
        <begin position="258"/>
        <end position="281"/>
    </location>
</feature>
<protein>
    <recommendedName>
        <fullName evidence="6">Major facilitator superfamily (MFS) profile domain-containing protein</fullName>
    </recommendedName>
</protein>
<sequence>MKSHHRLQIIIQAGLMLCSISDGFIFGQMSGMIDALKGSDHSIMMTAEDISLMAALVNIACVGGFFVVGIVTEIFGRRKTIMILTLPLAFCWIVVSFARSKTILIITRIIVGITYGGISLLSHITVGEYAPYNLRQIYFNFVAGMGSLLGSFLGHILSTFLNWRTVALIGLIPTLLSCIIPIFWVESPPWLASKGRYGECQKAFKQLHFMDKESEKELEDLIALEKTKCSVIKRSAGNVVLIILSIVLYSWPDIDSNFAWVKALLLALYLIIVNSGPYPVLETLLSEIYPLEAKVFCIFIVGSISGVLQFLAIKFSPILFISIGYHGVFLINAALIFISLIYLWKYLPETKGKTLPEIELFFKKGFIDTIDKHNFDRESDYNIMLKENLPQTQTK</sequence>
<organism evidence="7 8">
    <name type="scientific">Leptidea sinapis</name>
    <dbReference type="NCBI Taxonomy" id="189913"/>
    <lineage>
        <taxon>Eukaryota</taxon>
        <taxon>Metazoa</taxon>
        <taxon>Ecdysozoa</taxon>
        <taxon>Arthropoda</taxon>
        <taxon>Hexapoda</taxon>
        <taxon>Insecta</taxon>
        <taxon>Pterygota</taxon>
        <taxon>Neoptera</taxon>
        <taxon>Endopterygota</taxon>
        <taxon>Lepidoptera</taxon>
        <taxon>Glossata</taxon>
        <taxon>Ditrysia</taxon>
        <taxon>Papilionoidea</taxon>
        <taxon>Pieridae</taxon>
        <taxon>Dismorphiinae</taxon>
        <taxon>Leptidea</taxon>
    </lineage>
</organism>
<feature type="domain" description="Major facilitator superfamily (MFS) profile" evidence="6">
    <location>
        <begin position="7"/>
        <end position="395"/>
    </location>
</feature>
<name>A0A5E4QXU7_9NEOP</name>
<feature type="transmembrane region" description="Helical" evidence="5">
    <location>
        <begin position="163"/>
        <end position="185"/>
    </location>
</feature>
<feature type="transmembrane region" description="Helical" evidence="5">
    <location>
        <begin position="235"/>
        <end position="252"/>
    </location>
</feature>
<dbReference type="PROSITE" id="PS50850">
    <property type="entry name" value="MFS"/>
    <property type="match status" value="1"/>
</dbReference>
<keyword evidence="4 5" id="KW-0472">Membrane</keyword>
<evidence type="ECO:0000259" key="6">
    <source>
        <dbReference type="PROSITE" id="PS50850"/>
    </source>
</evidence>
<feature type="transmembrane region" description="Helical" evidence="5">
    <location>
        <begin position="81"/>
        <end position="99"/>
    </location>
</feature>
<proteinExistence type="predicted"/>